<keyword evidence="3" id="KW-0808">Transferase</keyword>
<evidence type="ECO:0000256" key="3">
    <source>
        <dbReference type="ARBA" id="ARBA00022679"/>
    </source>
</evidence>
<organism evidence="5">
    <name type="scientific">Phallusia mammillata</name>
    <dbReference type="NCBI Taxonomy" id="59560"/>
    <lineage>
        <taxon>Eukaryota</taxon>
        <taxon>Metazoa</taxon>
        <taxon>Chordata</taxon>
        <taxon>Tunicata</taxon>
        <taxon>Ascidiacea</taxon>
        <taxon>Phlebobranchia</taxon>
        <taxon>Ascidiidae</taxon>
        <taxon>Phallusia</taxon>
    </lineage>
</organism>
<dbReference type="SUPFAM" id="SSF48439">
    <property type="entry name" value="Protein prenylyltransferase"/>
    <property type="match status" value="1"/>
</dbReference>
<protein>
    <submittedName>
        <fullName evidence="5">Condensin complex subunit 1</fullName>
    </submittedName>
</protein>
<dbReference type="PROSITE" id="PS51147">
    <property type="entry name" value="PFTA"/>
    <property type="match status" value="1"/>
</dbReference>
<dbReference type="InterPro" id="IPR002088">
    <property type="entry name" value="Prenyl_trans_a"/>
</dbReference>
<dbReference type="Gene3D" id="1.25.40.120">
    <property type="entry name" value="Protein prenylyltransferase"/>
    <property type="match status" value="1"/>
</dbReference>
<sequence>MDNDFVRRLFTNFNEAIDSSAEIKEIGTILTDKQETNKNPIHVENGHIGVEKWCIKHIYLYAYKQLMNLVSKGLTDDHRDIDTLSRCVAIFCSDCTTAWNVRKQLLEFTTNENTLRNELQLIQLALMRHPKSTESFAQRRWIIKKLFNSKVTWTPSHILPLSHCKNCAKPRLVCAVFNDPGKVSDKHLQIIETELTTCTLVANRHTSNYAAWSHRSWVINTLVLSNLLQEPSEQLVKILMSELLSLLQWIELNVSDHSGMSYCKELLSVLTVVSLLQNNHVCNCNHTKFKMQDNFECFKHENIQNKWYEAVKSCNELLLLHGACHEALWMFKYELAISYHRLVGSFIKVSDEKHEADNLLSFAGCQKFCNTLATTIPTPSAQHCIKHHMNLVRIFFNSSS</sequence>
<evidence type="ECO:0000256" key="4">
    <source>
        <dbReference type="ARBA" id="ARBA00022737"/>
    </source>
</evidence>
<dbReference type="AlphaFoldDB" id="A0A6F9DMF4"/>
<accession>A0A6F9DMF4</accession>
<name>A0A6F9DMF4_9ASCI</name>
<comment type="similarity">
    <text evidence="1">Belongs to the protein prenyltransferase subunit alpha family.</text>
</comment>
<evidence type="ECO:0000313" key="5">
    <source>
        <dbReference type="EMBL" id="CAB3264220.1"/>
    </source>
</evidence>
<dbReference type="GO" id="GO:0005737">
    <property type="term" value="C:cytoplasm"/>
    <property type="evidence" value="ECO:0007669"/>
    <property type="project" value="TreeGrafter"/>
</dbReference>
<gene>
    <name evidence="5" type="primary">Ncapd2-002</name>
</gene>
<reference evidence="5" key="1">
    <citation type="submission" date="2020-04" db="EMBL/GenBank/DDBJ databases">
        <authorList>
            <person name="Neveu A P."/>
        </authorList>
    </citation>
    <scope>NUCLEOTIDE SEQUENCE</scope>
    <source>
        <tissue evidence="5">Whole embryo</tissue>
    </source>
</reference>
<dbReference type="PANTHER" id="PTHR11129">
    <property type="entry name" value="PROTEIN FARNESYLTRANSFERASE ALPHA SUBUNIT/RAB GERANYLGERANYL TRANSFERASE ALPHA SUBUNIT"/>
    <property type="match status" value="1"/>
</dbReference>
<proteinExistence type="evidence at transcript level"/>
<keyword evidence="2" id="KW-0637">Prenyltransferase</keyword>
<evidence type="ECO:0000256" key="1">
    <source>
        <dbReference type="ARBA" id="ARBA00006734"/>
    </source>
</evidence>
<keyword evidence="4" id="KW-0677">Repeat</keyword>
<dbReference type="Pfam" id="PF01239">
    <property type="entry name" value="PPTA"/>
    <property type="match status" value="2"/>
</dbReference>
<dbReference type="PANTHER" id="PTHR11129:SF3">
    <property type="entry name" value="PROTEIN PRENYLTRANSFERASE ALPHA SUBUNIT REPEAT-CONTAINING PROTEIN 1"/>
    <property type="match status" value="1"/>
</dbReference>
<dbReference type="GO" id="GO:0008318">
    <property type="term" value="F:protein prenyltransferase activity"/>
    <property type="evidence" value="ECO:0007669"/>
    <property type="project" value="InterPro"/>
</dbReference>
<dbReference type="EMBL" id="LR788358">
    <property type="protein sequence ID" value="CAB3264220.1"/>
    <property type="molecule type" value="mRNA"/>
</dbReference>
<evidence type="ECO:0000256" key="2">
    <source>
        <dbReference type="ARBA" id="ARBA00022602"/>
    </source>
</evidence>